<organism evidence="2 3">
    <name type="scientific">Cylindrospermopsis raciborskii CS-506_A</name>
    <dbReference type="NCBI Taxonomy" id="2585140"/>
    <lineage>
        <taxon>Bacteria</taxon>
        <taxon>Bacillati</taxon>
        <taxon>Cyanobacteriota</taxon>
        <taxon>Cyanophyceae</taxon>
        <taxon>Nostocales</taxon>
        <taxon>Aphanizomenonaceae</taxon>
        <taxon>Cylindrospermopsis</taxon>
    </lineage>
</organism>
<comment type="caution">
    <text evidence="2">The sequence shown here is derived from an EMBL/GenBank/DDBJ whole genome shotgun (WGS) entry which is preliminary data.</text>
</comment>
<evidence type="ECO:0000313" key="2">
    <source>
        <dbReference type="EMBL" id="MBA4465195.1"/>
    </source>
</evidence>
<dbReference type="SUPFAM" id="SSF56024">
    <property type="entry name" value="Phospholipase D/nuclease"/>
    <property type="match status" value="1"/>
</dbReference>
<dbReference type="Proteomes" id="UP000538075">
    <property type="component" value="Unassembled WGS sequence"/>
</dbReference>
<dbReference type="Pfam" id="PF13091">
    <property type="entry name" value="PLDc_2"/>
    <property type="match status" value="1"/>
</dbReference>
<dbReference type="EMBL" id="VDFG01000326">
    <property type="protein sequence ID" value="MBA4465195.1"/>
    <property type="molecule type" value="Genomic_DNA"/>
</dbReference>
<dbReference type="GO" id="GO:0003824">
    <property type="term" value="F:catalytic activity"/>
    <property type="evidence" value="ECO:0007669"/>
    <property type="project" value="InterPro"/>
</dbReference>
<dbReference type="InterPro" id="IPR001736">
    <property type="entry name" value="PLipase_D/transphosphatidylase"/>
</dbReference>
<protein>
    <submittedName>
        <fullName evidence="2">Phospholipase D family protein</fullName>
    </submittedName>
</protein>
<evidence type="ECO:0000259" key="1">
    <source>
        <dbReference type="PROSITE" id="PS50035"/>
    </source>
</evidence>
<name>A0A838WK90_9CYAN</name>
<sequence length="602" mass="69987">MKIQVRLSGKFERLLLNATQTTSVSLNYLIQEVQAISTKYQRRTPELLRHSFGLDFIPESVLINLCKQSRGAMRASDIYQVPALKLLKHIDSQLNDRDIQEYAYNFVCEEGSISLTAEDAQIPIFSGAVCEQMGNYLLTLQESDYPGLNSDFIQLLWNTSEDYWHNLPDLEKINYALKSHDLNNFFLNFDCHLSNNNFQQVKIWISIEELPLRLRSAITFLGFSSKIQEDYISNLITDVQLLVDQYVSTYQHQPIGLPDEIQPNPSHGSQISFVIDSGKNRRTIHQIIDQASEFLLVSSYIIEDENLTELICHKSAKLPVYILTDLNNELLDRIDEQISDSMVIPEQYQITDERKKSCLRMVLSENIPIRSGAFHLKTYISEKAAYLGSCNLTRRSLDFNTEAGIVVSNNSQHEHLISYFQNFWYNHSKNEVIRDANSDGFRLRSVIYPHQRKYRKNHDNFLTSAQYQQDLIENLRNFPQNEQIRIYTRSFQPSREIAGYLGALNTRVFIDSSASMRYENFYRKSFNVQNIRKIDNLHAKITILGDKIAYIGGINFNFNIDFIFHNNPNLNHSNLHDLMYKTINKMEINQIIDRLENLNLKI</sequence>
<accession>A0A838WK90</accession>
<dbReference type="SMART" id="SM00155">
    <property type="entry name" value="PLDc"/>
    <property type="match status" value="2"/>
</dbReference>
<evidence type="ECO:0000313" key="3">
    <source>
        <dbReference type="Proteomes" id="UP000538075"/>
    </source>
</evidence>
<dbReference type="AlphaFoldDB" id="A0A838WK90"/>
<feature type="domain" description="PLD phosphodiesterase" evidence="1">
    <location>
        <begin position="533"/>
        <end position="560"/>
    </location>
</feature>
<dbReference type="PROSITE" id="PS50035">
    <property type="entry name" value="PLD"/>
    <property type="match status" value="1"/>
</dbReference>
<dbReference type="InterPro" id="IPR025202">
    <property type="entry name" value="PLD-like_dom"/>
</dbReference>
<proteinExistence type="predicted"/>
<dbReference type="CDD" id="cd00138">
    <property type="entry name" value="PLDc_SF"/>
    <property type="match status" value="1"/>
</dbReference>
<gene>
    <name evidence="2" type="ORF">FHK98_05220</name>
</gene>
<dbReference type="GO" id="GO:0006793">
    <property type="term" value="P:phosphorus metabolic process"/>
    <property type="evidence" value="ECO:0007669"/>
    <property type="project" value="UniProtKB-ARBA"/>
</dbReference>
<dbReference type="Gene3D" id="3.30.870.10">
    <property type="entry name" value="Endonuclease Chain A"/>
    <property type="match status" value="1"/>
</dbReference>
<reference evidence="2 3" key="1">
    <citation type="journal article" date="2020" name="J. Appl. Phycol.">
        <title>Morphological changes and genome evolution in Raphidiopsis raciborskii CS-506 after 23 years in culture.</title>
        <authorList>
            <person name="Willis A."/>
            <person name="Bent S.J."/>
            <person name="Jameson I.D."/>
        </authorList>
    </citation>
    <scope>NUCLEOTIDE SEQUENCE [LARGE SCALE GENOMIC DNA]</scope>
    <source>
        <strain evidence="2 3">CS-506_A</strain>
    </source>
</reference>